<dbReference type="AlphaFoldDB" id="A0A2P1PY13"/>
<feature type="transmembrane region" description="Helical" evidence="8">
    <location>
        <begin position="244"/>
        <end position="266"/>
    </location>
</feature>
<comment type="subcellular location">
    <subcellularLocation>
        <location evidence="1">Cell membrane</location>
        <topology evidence="1">Multi-pass membrane protein</topology>
    </subcellularLocation>
</comment>
<dbReference type="Proteomes" id="UP000241074">
    <property type="component" value="Chromosome"/>
</dbReference>
<evidence type="ECO:0000256" key="3">
    <source>
        <dbReference type="ARBA" id="ARBA00022448"/>
    </source>
</evidence>
<feature type="transmembrane region" description="Helical" evidence="8">
    <location>
        <begin position="167"/>
        <end position="188"/>
    </location>
</feature>
<reference evidence="10 11" key="2">
    <citation type="submission" date="2018-03" db="EMBL/GenBank/DDBJ databases">
        <authorList>
            <person name="Keele B.F."/>
        </authorList>
    </citation>
    <scope>NUCLEOTIDE SEQUENCE [LARGE SCALE GENOMIC DNA]</scope>
    <source>
        <strain evidence="10 11">D13</strain>
    </source>
</reference>
<feature type="transmembrane region" description="Helical" evidence="8">
    <location>
        <begin position="21"/>
        <end position="42"/>
    </location>
</feature>
<dbReference type="PANTHER" id="PTHR30294">
    <property type="entry name" value="MEMBRANE COMPONENT OF ABC TRANSPORTER YHHJ-RELATED"/>
    <property type="match status" value="1"/>
</dbReference>
<dbReference type="Gene3D" id="3.40.1710.10">
    <property type="entry name" value="abc type-2 transporter like domain"/>
    <property type="match status" value="1"/>
</dbReference>
<organism evidence="10 11">
    <name type="scientific">Ahniella affigens</name>
    <dbReference type="NCBI Taxonomy" id="2021234"/>
    <lineage>
        <taxon>Bacteria</taxon>
        <taxon>Pseudomonadati</taxon>
        <taxon>Pseudomonadota</taxon>
        <taxon>Gammaproteobacteria</taxon>
        <taxon>Lysobacterales</taxon>
        <taxon>Rhodanobacteraceae</taxon>
        <taxon>Ahniella</taxon>
    </lineage>
</organism>
<evidence type="ECO:0000256" key="7">
    <source>
        <dbReference type="ARBA" id="ARBA00023136"/>
    </source>
</evidence>
<accession>A0A2P1PY13</accession>
<gene>
    <name evidence="10" type="ORF">C7S18_22315</name>
</gene>
<keyword evidence="3" id="KW-0813">Transport</keyword>
<comment type="similarity">
    <text evidence="2">Belongs to the ABC-2 integral membrane protein family.</text>
</comment>
<evidence type="ECO:0000256" key="1">
    <source>
        <dbReference type="ARBA" id="ARBA00004651"/>
    </source>
</evidence>
<protein>
    <submittedName>
        <fullName evidence="10">ABC transporter</fullName>
    </submittedName>
</protein>
<evidence type="ECO:0000313" key="11">
    <source>
        <dbReference type="Proteomes" id="UP000241074"/>
    </source>
</evidence>
<keyword evidence="5 8" id="KW-0812">Transmembrane</keyword>
<proteinExistence type="inferred from homology"/>
<evidence type="ECO:0000259" key="9">
    <source>
        <dbReference type="PROSITE" id="PS51012"/>
    </source>
</evidence>
<evidence type="ECO:0000256" key="5">
    <source>
        <dbReference type="ARBA" id="ARBA00022692"/>
    </source>
</evidence>
<evidence type="ECO:0000313" key="10">
    <source>
        <dbReference type="EMBL" id="AVP99739.1"/>
    </source>
</evidence>
<reference evidence="10 11" key="1">
    <citation type="submission" date="2018-03" db="EMBL/GenBank/DDBJ databases">
        <title>Ahniella affigens gen. nov., sp. nov., a gammaproteobacterium isolated from sandy soil near a stream.</title>
        <authorList>
            <person name="Ko Y."/>
            <person name="Kim J.-H."/>
        </authorList>
    </citation>
    <scope>NUCLEOTIDE SEQUENCE [LARGE SCALE GENOMIC DNA]</scope>
    <source>
        <strain evidence="10 11">D13</strain>
    </source>
</reference>
<dbReference type="RefSeq" id="WP_106893658.1">
    <property type="nucleotide sequence ID" value="NZ_CP027860.1"/>
</dbReference>
<dbReference type="InterPro" id="IPR013525">
    <property type="entry name" value="ABC2_TM"/>
</dbReference>
<keyword evidence="7 8" id="KW-0472">Membrane</keyword>
<sequence length="359" mass="39543">MNLRRLRAVVIKELKQLLRDRLTAAMIFGIPTLQLLLFGFAINTDVRGLHAAVIDQADSTASRELVARLEHSQVVTLVHVGREVSVADRLMQSGDASVILLIPRDFERRLQRPGEPPAQLIVDASDPSIQAAARQLTELPLPGASPTNRLALLNRYNPERKSSVNTVPGLIGVILTMTMTLFTAVAIVRERERGNLEMLIATPLTPGELILGKVLPFVLIGLIQVTVVLTLGVLIFSVPVRGELWQVYVSALTYILAALGLGVFLSTFARTQFQAMQMAFFTFLPQILMSGFMFPFAGMPKAAQWIGECLPLTHFIRLVRGIVLRGADLHELAREIGILLLFSAITLGAATLRFRKRLD</sequence>
<feature type="transmembrane region" description="Helical" evidence="8">
    <location>
        <begin position="214"/>
        <end position="238"/>
    </location>
</feature>
<feature type="domain" description="ABC transmembrane type-2" evidence="9">
    <location>
        <begin position="118"/>
        <end position="357"/>
    </location>
</feature>
<dbReference type="OrthoDB" id="9808686at2"/>
<dbReference type="InterPro" id="IPR051449">
    <property type="entry name" value="ABC-2_transporter_component"/>
</dbReference>
<evidence type="ECO:0000256" key="2">
    <source>
        <dbReference type="ARBA" id="ARBA00007783"/>
    </source>
</evidence>
<evidence type="ECO:0000256" key="8">
    <source>
        <dbReference type="SAM" id="Phobius"/>
    </source>
</evidence>
<evidence type="ECO:0000256" key="4">
    <source>
        <dbReference type="ARBA" id="ARBA00022475"/>
    </source>
</evidence>
<keyword evidence="4" id="KW-1003">Cell membrane</keyword>
<keyword evidence="6 8" id="KW-1133">Transmembrane helix</keyword>
<dbReference type="PANTHER" id="PTHR30294:SF29">
    <property type="entry name" value="MULTIDRUG ABC TRANSPORTER PERMEASE YBHS-RELATED"/>
    <property type="match status" value="1"/>
</dbReference>
<feature type="transmembrane region" description="Helical" evidence="8">
    <location>
        <begin position="278"/>
        <end position="297"/>
    </location>
</feature>
<name>A0A2P1PY13_9GAMM</name>
<dbReference type="InterPro" id="IPR047817">
    <property type="entry name" value="ABC2_TM_bact-type"/>
</dbReference>
<feature type="transmembrane region" description="Helical" evidence="8">
    <location>
        <begin position="336"/>
        <end position="354"/>
    </location>
</feature>
<dbReference type="EMBL" id="CP027860">
    <property type="protein sequence ID" value="AVP99739.1"/>
    <property type="molecule type" value="Genomic_DNA"/>
</dbReference>
<keyword evidence="11" id="KW-1185">Reference proteome</keyword>
<dbReference type="PROSITE" id="PS51012">
    <property type="entry name" value="ABC_TM2"/>
    <property type="match status" value="1"/>
</dbReference>
<dbReference type="Pfam" id="PF12698">
    <property type="entry name" value="ABC2_membrane_3"/>
    <property type="match status" value="1"/>
</dbReference>
<dbReference type="GO" id="GO:0140359">
    <property type="term" value="F:ABC-type transporter activity"/>
    <property type="evidence" value="ECO:0007669"/>
    <property type="project" value="InterPro"/>
</dbReference>
<evidence type="ECO:0000256" key="6">
    <source>
        <dbReference type="ARBA" id="ARBA00022989"/>
    </source>
</evidence>
<dbReference type="GO" id="GO:0005886">
    <property type="term" value="C:plasma membrane"/>
    <property type="evidence" value="ECO:0007669"/>
    <property type="project" value="UniProtKB-SubCell"/>
</dbReference>
<dbReference type="KEGG" id="xba:C7S18_22315"/>